<gene>
    <name evidence="16" type="ORF">FOZ62_003017</name>
</gene>
<dbReference type="GO" id="GO:0005829">
    <property type="term" value="C:cytosol"/>
    <property type="evidence" value="ECO:0007669"/>
    <property type="project" value="UniProtKB-SubCell"/>
</dbReference>
<dbReference type="AlphaFoldDB" id="A0A7J6RNJ6"/>
<dbReference type="InterPro" id="IPR036869">
    <property type="entry name" value="J_dom_sf"/>
</dbReference>
<dbReference type="PRINTS" id="PR00625">
    <property type="entry name" value="JDOMAIN"/>
</dbReference>
<dbReference type="InterPro" id="IPR001005">
    <property type="entry name" value="SANT/Myb"/>
</dbReference>
<accession>A0A7J6RNJ6</accession>
<feature type="domain" description="J" evidence="12">
    <location>
        <begin position="30"/>
        <end position="97"/>
    </location>
</feature>
<keyword evidence="11" id="KW-0732">Signal</keyword>
<dbReference type="PROSITE" id="PS50090">
    <property type="entry name" value="MYB_LIKE"/>
    <property type="match status" value="1"/>
</dbReference>
<proteinExistence type="predicted"/>
<dbReference type="GO" id="GO:0005789">
    <property type="term" value="C:endoplasmic reticulum membrane"/>
    <property type="evidence" value="ECO:0007669"/>
    <property type="project" value="TreeGrafter"/>
</dbReference>
<dbReference type="Gene3D" id="1.10.287.110">
    <property type="entry name" value="DnaJ domain"/>
    <property type="match status" value="1"/>
</dbReference>
<dbReference type="Gene3D" id="1.10.10.60">
    <property type="entry name" value="Homeodomain-like"/>
    <property type="match status" value="1"/>
</dbReference>
<keyword evidence="8" id="KW-0143">Chaperone</keyword>
<evidence type="ECO:0000256" key="3">
    <source>
        <dbReference type="ARBA" id="ARBA00014469"/>
    </source>
</evidence>
<feature type="compositionally biased region" description="Basic and acidic residues" evidence="9">
    <location>
        <begin position="171"/>
        <end position="180"/>
    </location>
</feature>
<evidence type="ECO:0000256" key="8">
    <source>
        <dbReference type="ARBA" id="ARBA00023186"/>
    </source>
</evidence>
<feature type="domain" description="HTH myb-type" evidence="15">
    <location>
        <begin position="273"/>
        <end position="323"/>
    </location>
</feature>
<dbReference type="InterPro" id="IPR044632">
    <property type="entry name" value="DNAJC25-like"/>
</dbReference>
<name>A0A7J6RNJ6_PEROL</name>
<evidence type="ECO:0000259" key="13">
    <source>
        <dbReference type="PROSITE" id="PS50090"/>
    </source>
</evidence>
<keyword evidence="5" id="KW-0156">Chromatin regulator</keyword>
<evidence type="ECO:0000256" key="9">
    <source>
        <dbReference type="SAM" id="MobiDB-lite"/>
    </source>
</evidence>
<evidence type="ECO:0000259" key="12">
    <source>
        <dbReference type="PROSITE" id="PS50076"/>
    </source>
</evidence>
<evidence type="ECO:0000256" key="11">
    <source>
        <dbReference type="SAM" id="SignalP"/>
    </source>
</evidence>
<dbReference type="Pfam" id="PF23082">
    <property type="entry name" value="Myb_DNA-binding_2"/>
    <property type="match status" value="1"/>
</dbReference>
<dbReference type="PANTHER" id="PTHR44176">
    <property type="entry name" value="DNAJ HOMOLOG SUBFAMILY C MEMBER 25"/>
    <property type="match status" value="1"/>
</dbReference>
<dbReference type="CDD" id="cd00167">
    <property type="entry name" value="SANT"/>
    <property type="match status" value="1"/>
</dbReference>
<comment type="subcellular location">
    <subcellularLocation>
        <location evidence="2">Cytoplasm</location>
        <location evidence="2">Cytosol</location>
    </subcellularLocation>
    <subcellularLocation>
        <location evidence="1">Membrane</location>
        <topology evidence="1">Multi-pass membrane protein</topology>
    </subcellularLocation>
</comment>
<evidence type="ECO:0000256" key="2">
    <source>
        <dbReference type="ARBA" id="ARBA00004514"/>
    </source>
</evidence>
<evidence type="ECO:0000259" key="15">
    <source>
        <dbReference type="PROSITE" id="PS51294"/>
    </source>
</evidence>
<reference evidence="16 17" key="1">
    <citation type="submission" date="2020-04" db="EMBL/GenBank/DDBJ databases">
        <title>Perkinsus olseni comparative genomics.</title>
        <authorList>
            <person name="Bogema D.R."/>
        </authorList>
    </citation>
    <scope>NUCLEOTIDE SEQUENCE [LARGE SCALE GENOMIC DNA]</scope>
    <source>
        <strain evidence="16">ATCC PRA-205</strain>
    </source>
</reference>
<dbReference type="InterPro" id="IPR017884">
    <property type="entry name" value="SANT_dom"/>
</dbReference>
<evidence type="ECO:0000256" key="4">
    <source>
        <dbReference type="ARBA" id="ARBA00022692"/>
    </source>
</evidence>
<sequence length="327" mass="38013">MRPSLLRLLLLWYCVVDGVVAEELYCGDGDCYKILGVAQDATDGEIRRAYRRLAVKLHPDKNREIEESLANEQFQQLAKAYEVLSSPQLREAYDYYLAHPNEQLYNRYRFYQARYQPKLPLLHLIVGLLLFITVIQYINAWTLLMDEKAEAAAEERAKAEEEQAEATTGGKGEEMREQQLRQEAIEQRTKEKAEAEKERLQQKAAEREAYLEARERLAGKLKTVDPNAYREVLSRMGRDEVMRYSSISGKHALIDLIQKKLKSVEEEDESPEWSEEELAKLTKALTKYPGGTRNRWSKISEFLGTRTEKEIIAKADELKSRLYSRKR</sequence>
<evidence type="ECO:0000256" key="5">
    <source>
        <dbReference type="ARBA" id="ARBA00022853"/>
    </source>
</evidence>
<dbReference type="PANTHER" id="PTHR44176:SF1">
    <property type="entry name" value="DNAJ HOMOLOG SUBFAMILY C MEMBER 25"/>
    <property type="match status" value="1"/>
</dbReference>
<evidence type="ECO:0000313" key="17">
    <source>
        <dbReference type="Proteomes" id="UP000574390"/>
    </source>
</evidence>
<dbReference type="SMART" id="SM00271">
    <property type="entry name" value="DnaJ"/>
    <property type="match status" value="1"/>
</dbReference>
<evidence type="ECO:0000256" key="6">
    <source>
        <dbReference type="ARBA" id="ARBA00022989"/>
    </source>
</evidence>
<protein>
    <recommendedName>
        <fullName evidence="3">DnaJ homolog subfamily C member 2</fullName>
    </recommendedName>
</protein>
<feature type="chain" id="PRO_5029518363" description="DnaJ homolog subfamily C member 2" evidence="11">
    <location>
        <begin position="22"/>
        <end position="327"/>
    </location>
</feature>
<feature type="signal peptide" evidence="11">
    <location>
        <begin position="1"/>
        <end position="21"/>
    </location>
</feature>
<dbReference type="InterPro" id="IPR009057">
    <property type="entry name" value="Homeodomain-like_sf"/>
</dbReference>
<dbReference type="CDD" id="cd06257">
    <property type="entry name" value="DnaJ"/>
    <property type="match status" value="1"/>
</dbReference>
<keyword evidence="6 10" id="KW-1133">Transmembrane helix</keyword>
<dbReference type="InterPro" id="IPR017930">
    <property type="entry name" value="Myb_dom"/>
</dbReference>
<dbReference type="PROSITE" id="PS50076">
    <property type="entry name" value="DNAJ_2"/>
    <property type="match status" value="1"/>
</dbReference>
<dbReference type="GO" id="GO:0006457">
    <property type="term" value="P:protein folding"/>
    <property type="evidence" value="ECO:0007669"/>
    <property type="project" value="InterPro"/>
</dbReference>
<dbReference type="SUPFAM" id="SSF46565">
    <property type="entry name" value="Chaperone J-domain"/>
    <property type="match status" value="1"/>
</dbReference>
<keyword evidence="4 10" id="KW-0812">Transmembrane</keyword>
<dbReference type="Proteomes" id="UP000574390">
    <property type="component" value="Unassembled WGS sequence"/>
</dbReference>
<feature type="domain" description="SANT" evidence="14">
    <location>
        <begin position="268"/>
        <end position="323"/>
    </location>
</feature>
<comment type="caution">
    <text evidence="16">The sequence shown here is derived from an EMBL/GenBank/DDBJ whole genome shotgun (WGS) entry which is preliminary data.</text>
</comment>
<feature type="transmembrane region" description="Helical" evidence="10">
    <location>
        <begin position="119"/>
        <end position="138"/>
    </location>
</feature>
<feature type="region of interest" description="Disordered" evidence="9">
    <location>
        <begin position="155"/>
        <end position="180"/>
    </location>
</feature>
<dbReference type="SMART" id="SM00717">
    <property type="entry name" value="SANT"/>
    <property type="match status" value="1"/>
</dbReference>
<dbReference type="PROSITE" id="PS51294">
    <property type="entry name" value="HTH_MYB"/>
    <property type="match status" value="1"/>
</dbReference>
<dbReference type="GO" id="GO:0006325">
    <property type="term" value="P:chromatin organization"/>
    <property type="evidence" value="ECO:0007669"/>
    <property type="project" value="UniProtKB-KW"/>
</dbReference>
<organism evidence="16 17">
    <name type="scientific">Perkinsus olseni</name>
    <name type="common">Perkinsus atlanticus</name>
    <dbReference type="NCBI Taxonomy" id="32597"/>
    <lineage>
        <taxon>Eukaryota</taxon>
        <taxon>Sar</taxon>
        <taxon>Alveolata</taxon>
        <taxon>Perkinsozoa</taxon>
        <taxon>Perkinsea</taxon>
        <taxon>Perkinsida</taxon>
        <taxon>Perkinsidae</taxon>
        <taxon>Perkinsus</taxon>
    </lineage>
</organism>
<dbReference type="SUPFAM" id="SSF46689">
    <property type="entry name" value="Homeodomain-like"/>
    <property type="match status" value="1"/>
</dbReference>
<evidence type="ECO:0000256" key="1">
    <source>
        <dbReference type="ARBA" id="ARBA00004141"/>
    </source>
</evidence>
<feature type="domain" description="Myb-like" evidence="13">
    <location>
        <begin position="265"/>
        <end position="310"/>
    </location>
</feature>
<dbReference type="InterPro" id="IPR001623">
    <property type="entry name" value="DnaJ_domain"/>
</dbReference>
<dbReference type="EMBL" id="JABANM010021042">
    <property type="protein sequence ID" value="KAF4721852.1"/>
    <property type="molecule type" value="Genomic_DNA"/>
</dbReference>
<evidence type="ECO:0000259" key="14">
    <source>
        <dbReference type="PROSITE" id="PS51293"/>
    </source>
</evidence>
<evidence type="ECO:0000256" key="7">
    <source>
        <dbReference type="ARBA" id="ARBA00023136"/>
    </source>
</evidence>
<dbReference type="Pfam" id="PF00226">
    <property type="entry name" value="DnaJ"/>
    <property type="match status" value="1"/>
</dbReference>
<evidence type="ECO:0000313" key="16">
    <source>
        <dbReference type="EMBL" id="KAF4721852.1"/>
    </source>
</evidence>
<dbReference type="PROSITE" id="PS51293">
    <property type="entry name" value="SANT"/>
    <property type="match status" value="1"/>
</dbReference>
<evidence type="ECO:0000256" key="10">
    <source>
        <dbReference type="SAM" id="Phobius"/>
    </source>
</evidence>
<keyword evidence="7 10" id="KW-0472">Membrane</keyword>